<dbReference type="HOGENOM" id="CLU_1652261_0_0_1"/>
<name>A0A067SUV6_GALM3</name>
<protein>
    <submittedName>
        <fullName evidence="1">Uncharacterized protein</fullName>
    </submittedName>
</protein>
<sequence length="160" mass="18148">MFLSSCLYLQRRIRCVLSLMLTTTPSAPQRRPTDTDVSIVADCIWYLWFFRQLGLLQPLRHFILECHGGSCKPRLAHEGLETTSAKGENGRRRDMERGWGHGLVLEYGHGEQRSYHHGSTILPLPTCPRRRARRGQGLDAVVHGERHNISGAPLLSLLPQ</sequence>
<accession>A0A067SUV6</accession>
<proteinExistence type="predicted"/>
<dbReference type="Proteomes" id="UP000027222">
    <property type="component" value="Unassembled WGS sequence"/>
</dbReference>
<dbReference type="EMBL" id="KL142382">
    <property type="protein sequence ID" value="KDR74730.1"/>
    <property type="molecule type" value="Genomic_DNA"/>
</dbReference>
<feature type="non-terminal residue" evidence="1">
    <location>
        <position position="1"/>
    </location>
</feature>
<reference evidence="2" key="1">
    <citation type="journal article" date="2014" name="Proc. Natl. Acad. Sci. U.S.A.">
        <title>Extensive sampling of basidiomycete genomes demonstrates inadequacy of the white-rot/brown-rot paradigm for wood decay fungi.</title>
        <authorList>
            <person name="Riley R."/>
            <person name="Salamov A.A."/>
            <person name="Brown D.W."/>
            <person name="Nagy L.G."/>
            <person name="Floudas D."/>
            <person name="Held B.W."/>
            <person name="Levasseur A."/>
            <person name="Lombard V."/>
            <person name="Morin E."/>
            <person name="Otillar R."/>
            <person name="Lindquist E.A."/>
            <person name="Sun H."/>
            <person name="LaButti K.M."/>
            <person name="Schmutz J."/>
            <person name="Jabbour D."/>
            <person name="Luo H."/>
            <person name="Baker S.E."/>
            <person name="Pisabarro A.G."/>
            <person name="Walton J.D."/>
            <person name="Blanchette R.A."/>
            <person name="Henrissat B."/>
            <person name="Martin F."/>
            <person name="Cullen D."/>
            <person name="Hibbett D.S."/>
            <person name="Grigoriev I.V."/>
        </authorList>
    </citation>
    <scope>NUCLEOTIDE SEQUENCE [LARGE SCALE GENOMIC DNA]</scope>
    <source>
        <strain evidence="2">CBS 339.88</strain>
    </source>
</reference>
<keyword evidence="2" id="KW-1185">Reference proteome</keyword>
<gene>
    <name evidence="1" type="ORF">GALMADRAFT_561397</name>
</gene>
<dbReference type="AlphaFoldDB" id="A0A067SUV6"/>
<organism evidence="1 2">
    <name type="scientific">Galerina marginata (strain CBS 339.88)</name>
    <dbReference type="NCBI Taxonomy" id="685588"/>
    <lineage>
        <taxon>Eukaryota</taxon>
        <taxon>Fungi</taxon>
        <taxon>Dikarya</taxon>
        <taxon>Basidiomycota</taxon>
        <taxon>Agaricomycotina</taxon>
        <taxon>Agaricomycetes</taxon>
        <taxon>Agaricomycetidae</taxon>
        <taxon>Agaricales</taxon>
        <taxon>Agaricineae</taxon>
        <taxon>Strophariaceae</taxon>
        <taxon>Galerina</taxon>
    </lineage>
</organism>
<evidence type="ECO:0000313" key="2">
    <source>
        <dbReference type="Proteomes" id="UP000027222"/>
    </source>
</evidence>
<evidence type="ECO:0000313" key="1">
    <source>
        <dbReference type="EMBL" id="KDR74730.1"/>
    </source>
</evidence>